<protein>
    <submittedName>
        <fullName evidence="2">Uncharacterized protein</fullName>
    </submittedName>
</protein>
<dbReference type="Proteomes" id="UP000424462">
    <property type="component" value="Chromosome"/>
</dbReference>
<keyword evidence="1" id="KW-0472">Membrane</keyword>
<accession>A0A6B8W278</accession>
<dbReference type="AlphaFoldDB" id="A0A6B8W278"/>
<dbReference type="EMBL" id="CP046455">
    <property type="protein sequence ID" value="QGU06591.1"/>
    <property type="molecule type" value="Genomic_DNA"/>
</dbReference>
<dbReference type="RefSeq" id="WP_156230182.1">
    <property type="nucleotide sequence ID" value="NZ_CP046455.1"/>
</dbReference>
<gene>
    <name evidence="2" type="ORF">COCCU_03185</name>
</gene>
<feature type="transmembrane region" description="Helical" evidence="1">
    <location>
        <begin position="48"/>
        <end position="67"/>
    </location>
</feature>
<keyword evidence="3" id="KW-1185">Reference proteome</keyword>
<keyword evidence="1" id="KW-0812">Transmembrane</keyword>
<reference evidence="2 3" key="1">
    <citation type="submission" date="2019-11" db="EMBL/GenBank/DDBJ databases">
        <title>Complete genome sequence of Corynebacterium kalinowskii 1959, a novel Corynebacterium species isolated from soil of a small paddock in Vilsendorf, Germany.</title>
        <authorList>
            <person name="Schaffert L."/>
            <person name="Ruwe M."/>
            <person name="Milse J."/>
            <person name="Hanuschka K."/>
            <person name="Ortseifen V."/>
            <person name="Droste J."/>
            <person name="Brandt D."/>
            <person name="Schlueter L."/>
            <person name="Kutter Y."/>
            <person name="Vinke S."/>
            <person name="Viehoefer P."/>
            <person name="Jacob L."/>
            <person name="Luebke N.-C."/>
            <person name="Schulte-Berndt E."/>
            <person name="Hain C."/>
            <person name="Linder M."/>
            <person name="Schmidt P."/>
            <person name="Wollenschlaeger L."/>
            <person name="Luttermann T."/>
            <person name="Thieme E."/>
            <person name="Hassa J."/>
            <person name="Haak M."/>
            <person name="Wittchen M."/>
            <person name="Mentz A."/>
            <person name="Persicke M."/>
            <person name="Busche T."/>
            <person name="Ruckert C."/>
        </authorList>
    </citation>
    <scope>NUCLEOTIDE SEQUENCE [LARGE SCALE GENOMIC DNA]</scope>
    <source>
        <strain evidence="2 3">2039</strain>
    </source>
</reference>
<name>A0A6B8W278_9CORY</name>
<feature type="transmembrane region" description="Helical" evidence="1">
    <location>
        <begin position="21"/>
        <end position="42"/>
    </location>
</feature>
<proteinExistence type="predicted"/>
<evidence type="ECO:0000313" key="2">
    <source>
        <dbReference type="EMBL" id="QGU06591.1"/>
    </source>
</evidence>
<dbReference type="KEGG" id="cok:COCCU_03185"/>
<organism evidence="2 3">
    <name type="scientific">Corynebacterium occultum</name>
    <dbReference type="NCBI Taxonomy" id="2675219"/>
    <lineage>
        <taxon>Bacteria</taxon>
        <taxon>Bacillati</taxon>
        <taxon>Actinomycetota</taxon>
        <taxon>Actinomycetes</taxon>
        <taxon>Mycobacteriales</taxon>
        <taxon>Corynebacteriaceae</taxon>
        <taxon>Corynebacterium</taxon>
    </lineage>
</organism>
<evidence type="ECO:0000313" key="3">
    <source>
        <dbReference type="Proteomes" id="UP000424462"/>
    </source>
</evidence>
<keyword evidence="1" id="KW-1133">Transmembrane helix</keyword>
<sequence>MSPTDPQDHSEDRRRKLQLDTLTGFLGFFAFLAVVQAVINIFRPEPLVWPALLALVLVIATVSLWRAGRSRS</sequence>
<evidence type="ECO:0000256" key="1">
    <source>
        <dbReference type="SAM" id="Phobius"/>
    </source>
</evidence>